<dbReference type="eggNOG" id="COG1554">
    <property type="taxonomic scope" value="Bacteria"/>
</dbReference>
<dbReference type="PANTHER" id="PTHR11051">
    <property type="entry name" value="GLYCOSYL HYDROLASE-RELATED"/>
    <property type="match status" value="1"/>
</dbReference>
<dbReference type="STRING" id="234267.Acid_0267"/>
<dbReference type="AlphaFoldDB" id="Q02CD7"/>
<dbReference type="InterPro" id="IPR012341">
    <property type="entry name" value="6hp_glycosidase-like_sf"/>
</dbReference>
<dbReference type="KEGG" id="sus:Acid_0267"/>
<dbReference type="InParanoid" id="Q02CD7"/>
<dbReference type="GO" id="GO:0004553">
    <property type="term" value="F:hydrolase activity, hydrolyzing O-glycosyl compounds"/>
    <property type="evidence" value="ECO:0007669"/>
    <property type="project" value="TreeGrafter"/>
</dbReference>
<sequence length="680" mass="76124" precursor="true">MAFSRRTFLGAVPAALAAQTAASKIDRRAVVERHNPALNGFNPRSPLSVGNGEFAFTADPTGLQTFPELYDNQMPLCTQAQWAWHTSPNTTDKRPEDLRLTEFETFGRKVGYPTSSSGQAELFNWLRENPHRLHLGRIGFAIAKPEDVRIVQQRLDLWSGVLHSEFEYAGNTISVETCCHPMLDVIAVRVQGRVPLAFEFPYASGAMNAADWSHQEKHSTKAKLTANRAEIDRRLDADTYTVTIGWPGAPAVMEQPGAHRLVLTPQSGSLQFYAAFQKAAHGSTTSDAVFAASRAHWQNFWMSGAAIDLSAAADPRAKELERRIVLSQYVTAIQCSGTLPPQETGLTCNSWYGKFHLEMHYWHAAHFATWDRPALLERSLDWYNRILPSARDKAKQQGYAGVRWPKMTAPDGRDSPSNIGPLLIWQQPHPIAMAELIYAANPTSETLGKYREIVFQSAEFMASYAHFDAKSGRYVLGPPVIPAQENHPARETWNPTFELEYWDYALGIAQQWRERLGLARNPRWDDIRAKLSPLPVKDGVYLAHENCPQTFTERNHDHPSMLGALGVLPGRKVDREAMRRTLKKVFAEWKWAATWGWDFPMVAMTAAALNEPALAIDALFVDSPKNTWLPNGHNWQRANLPLYLPGNGGLLLAAAYMARTNAFPKTWGVRAEGFAALPVY</sequence>
<dbReference type="PANTHER" id="PTHR11051:SF8">
    <property type="entry name" value="PROTEIN-GLUCOSYLGALACTOSYLHYDROXYLYSINE GLUCOSIDASE"/>
    <property type="match status" value="1"/>
</dbReference>
<accession>Q02CD7</accession>
<protein>
    <recommendedName>
        <fullName evidence="2">Glycoside hydrolase family 65</fullName>
    </recommendedName>
</protein>
<organism evidence="1">
    <name type="scientific">Solibacter usitatus (strain Ellin6076)</name>
    <dbReference type="NCBI Taxonomy" id="234267"/>
    <lineage>
        <taxon>Bacteria</taxon>
        <taxon>Pseudomonadati</taxon>
        <taxon>Acidobacteriota</taxon>
        <taxon>Terriglobia</taxon>
        <taxon>Bryobacterales</taxon>
        <taxon>Solibacteraceae</taxon>
        <taxon>Candidatus Solibacter</taxon>
    </lineage>
</organism>
<dbReference type="EMBL" id="CP000473">
    <property type="protein sequence ID" value="ABJ81279.1"/>
    <property type="molecule type" value="Genomic_DNA"/>
</dbReference>
<gene>
    <name evidence="1" type="ordered locus">Acid_0267</name>
</gene>
<dbReference type="GO" id="GO:0005975">
    <property type="term" value="P:carbohydrate metabolic process"/>
    <property type="evidence" value="ECO:0007669"/>
    <property type="project" value="InterPro"/>
</dbReference>
<dbReference type="SUPFAM" id="SSF48208">
    <property type="entry name" value="Six-hairpin glycosidases"/>
    <property type="match status" value="1"/>
</dbReference>
<dbReference type="InterPro" id="IPR008928">
    <property type="entry name" value="6-hairpin_glycosidase_sf"/>
</dbReference>
<reference evidence="1" key="1">
    <citation type="submission" date="2006-10" db="EMBL/GenBank/DDBJ databases">
        <title>Complete sequence of Solibacter usitatus Ellin6076.</title>
        <authorList>
            <consortium name="US DOE Joint Genome Institute"/>
            <person name="Copeland A."/>
            <person name="Lucas S."/>
            <person name="Lapidus A."/>
            <person name="Barry K."/>
            <person name="Detter J.C."/>
            <person name="Glavina del Rio T."/>
            <person name="Hammon N."/>
            <person name="Israni S."/>
            <person name="Dalin E."/>
            <person name="Tice H."/>
            <person name="Pitluck S."/>
            <person name="Thompson L.S."/>
            <person name="Brettin T."/>
            <person name="Bruce D."/>
            <person name="Han C."/>
            <person name="Tapia R."/>
            <person name="Gilna P."/>
            <person name="Schmutz J."/>
            <person name="Larimer F."/>
            <person name="Land M."/>
            <person name="Hauser L."/>
            <person name="Kyrpides N."/>
            <person name="Mikhailova N."/>
            <person name="Janssen P.H."/>
            <person name="Kuske C.R."/>
            <person name="Richardson P."/>
        </authorList>
    </citation>
    <scope>NUCLEOTIDE SEQUENCE</scope>
    <source>
        <strain evidence="1">Ellin6076</strain>
    </source>
</reference>
<name>Q02CD7_SOLUE</name>
<evidence type="ECO:0000313" key="1">
    <source>
        <dbReference type="EMBL" id="ABJ81279.1"/>
    </source>
</evidence>
<evidence type="ECO:0008006" key="2">
    <source>
        <dbReference type="Google" id="ProtNLM"/>
    </source>
</evidence>
<proteinExistence type="predicted"/>
<dbReference type="Gene3D" id="1.50.10.10">
    <property type="match status" value="1"/>
</dbReference>
<dbReference type="HOGENOM" id="CLU_024197_0_0_0"/>